<dbReference type="Pfam" id="PF20434">
    <property type="entry name" value="BD-FAE"/>
    <property type="match status" value="1"/>
</dbReference>
<dbReference type="RefSeq" id="WP_126755120.1">
    <property type="nucleotide sequence ID" value="NZ_PIPY01000010.1"/>
</dbReference>
<name>A0A432YCZ8_9GAMM</name>
<dbReference type="OrthoDB" id="255603at2"/>
<dbReference type="PANTHER" id="PTHR48081">
    <property type="entry name" value="AB HYDROLASE SUPERFAMILY PROTEIN C4A8.06C"/>
    <property type="match status" value="1"/>
</dbReference>
<evidence type="ECO:0000259" key="3">
    <source>
        <dbReference type="Pfam" id="PF20434"/>
    </source>
</evidence>
<dbReference type="AlphaFoldDB" id="A0A432YCZ8"/>
<dbReference type="InterPro" id="IPR029058">
    <property type="entry name" value="AB_hydrolase_fold"/>
</dbReference>
<feature type="chain" id="PRO_5019322894" evidence="2">
    <location>
        <begin position="26"/>
        <end position="296"/>
    </location>
</feature>
<protein>
    <submittedName>
        <fullName evidence="4">Alpha/beta hydrolase</fullName>
    </submittedName>
</protein>
<dbReference type="Proteomes" id="UP000288259">
    <property type="component" value="Unassembled WGS sequence"/>
</dbReference>
<dbReference type="InterPro" id="IPR049492">
    <property type="entry name" value="BD-FAE-like_dom"/>
</dbReference>
<evidence type="ECO:0000313" key="4">
    <source>
        <dbReference type="EMBL" id="RUO58736.1"/>
    </source>
</evidence>
<keyword evidence="2" id="KW-0732">Signal</keyword>
<dbReference type="GO" id="GO:0016787">
    <property type="term" value="F:hydrolase activity"/>
    <property type="evidence" value="ECO:0007669"/>
    <property type="project" value="UniProtKB-KW"/>
</dbReference>
<reference evidence="5" key="1">
    <citation type="journal article" date="2018" name="Front. Microbiol.">
        <title>Genome-Based Analysis Reveals the Taxonomy and Diversity of the Family Idiomarinaceae.</title>
        <authorList>
            <person name="Liu Y."/>
            <person name="Lai Q."/>
            <person name="Shao Z."/>
        </authorList>
    </citation>
    <scope>NUCLEOTIDE SEQUENCE [LARGE SCALE GENOMIC DNA]</scope>
    <source>
        <strain evidence="5">CVS-6</strain>
    </source>
</reference>
<dbReference type="EMBL" id="PIPY01000010">
    <property type="protein sequence ID" value="RUO58736.1"/>
    <property type="molecule type" value="Genomic_DNA"/>
</dbReference>
<dbReference type="Gene3D" id="3.40.50.1820">
    <property type="entry name" value="alpha/beta hydrolase"/>
    <property type="match status" value="1"/>
</dbReference>
<comment type="caution">
    <text evidence="4">The sequence shown here is derived from an EMBL/GenBank/DDBJ whole genome shotgun (WGS) entry which is preliminary data.</text>
</comment>
<evidence type="ECO:0000313" key="5">
    <source>
        <dbReference type="Proteomes" id="UP000288259"/>
    </source>
</evidence>
<proteinExistence type="predicted"/>
<evidence type="ECO:0000256" key="1">
    <source>
        <dbReference type="ARBA" id="ARBA00022801"/>
    </source>
</evidence>
<feature type="domain" description="BD-FAE-like" evidence="3">
    <location>
        <begin position="73"/>
        <end position="250"/>
    </location>
</feature>
<feature type="signal peptide" evidence="2">
    <location>
        <begin position="1"/>
        <end position="25"/>
    </location>
</feature>
<gene>
    <name evidence="4" type="ORF">CWI71_09960</name>
</gene>
<keyword evidence="1 4" id="KW-0378">Hydrolase</keyword>
<accession>A0A432YCZ8</accession>
<dbReference type="SUPFAM" id="SSF53474">
    <property type="entry name" value="alpha/beta-Hydrolases"/>
    <property type="match status" value="1"/>
</dbReference>
<dbReference type="InterPro" id="IPR050300">
    <property type="entry name" value="GDXG_lipolytic_enzyme"/>
</dbReference>
<keyword evidence="5" id="KW-1185">Reference proteome</keyword>
<sequence>MLLANLFPGRFALFSLIFLSTPVLSQQSQYVDANVSFAAVTELSHAQPDARFAYGEHSAQFAELWQPAGTLASAEAPIVIAIHGGCWLNAYNVEHTYALNTALQEAGFMVWSLEYRRLGDEGGGWPGSWHDVQAGILALQNYLGDTEKLQARDITLLGHSAGGHLALLAGHAFGASMDRVFALAAITDLASYAQGANGCQQAAGKFMGEADHHAWRSANPQFLPSQIPTYLWHGTADTIVPREQTENFSQAAEHKWLDGAGHFDLIHPQTRAWSEILTELQRLSGNENKRVLTEND</sequence>
<evidence type="ECO:0000256" key="2">
    <source>
        <dbReference type="SAM" id="SignalP"/>
    </source>
</evidence>
<organism evidence="4 5">
    <name type="scientific">Pseudidiomarina insulisalsae</name>
    <dbReference type="NCBI Taxonomy" id="575789"/>
    <lineage>
        <taxon>Bacteria</taxon>
        <taxon>Pseudomonadati</taxon>
        <taxon>Pseudomonadota</taxon>
        <taxon>Gammaproteobacteria</taxon>
        <taxon>Alteromonadales</taxon>
        <taxon>Idiomarinaceae</taxon>
        <taxon>Pseudidiomarina</taxon>
    </lineage>
</organism>